<sequence>MKAFGILSLVVLLAGCTWPADVDQAYDRRLVQNHFKRLSSDEFHAQSWSKSIEPNTLQMMMLNGTPAYVFYDTHVCHCAFVGDNSSYLQVQDFARAEMAKIQPDSTYVQ</sequence>
<organism evidence="1 2">
    <name type="scientific">Komagataeibacter oboediens</name>
    <dbReference type="NCBI Taxonomy" id="65958"/>
    <lineage>
        <taxon>Bacteria</taxon>
        <taxon>Pseudomonadati</taxon>
        <taxon>Pseudomonadota</taxon>
        <taxon>Alphaproteobacteria</taxon>
        <taxon>Acetobacterales</taxon>
        <taxon>Acetobacteraceae</taxon>
        <taxon>Komagataeibacter</taxon>
    </lineage>
</organism>
<gene>
    <name evidence="1" type="ORF">CFR80_13585</name>
</gene>
<name>A0A318QTA3_9PROT</name>
<dbReference type="Proteomes" id="UP000247417">
    <property type="component" value="Unassembled WGS sequence"/>
</dbReference>
<evidence type="ECO:0000313" key="2">
    <source>
        <dbReference type="Proteomes" id="UP000247417"/>
    </source>
</evidence>
<protein>
    <recommendedName>
        <fullName evidence="3">Lipoprotein</fullName>
    </recommendedName>
</protein>
<dbReference type="EMBL" id="NKTX01000049">
    <property type="protein sequence ID" value="PYD80562.1"/>
    <property type="molecule type" value="Genomic_DNA"/>
</dbReference>
<accession>A0A318QTA3</accession>
<dbReference type="OrthoDB" id="9863245at2"/>
<dbReference type="PROSITE" id="PS51257">
    <property type="entry name" value="PROKAR_LIPOPROTEIN"/>
    <property type="match status" value="1"/>
</dbReference>
<reference evidence="1 2" key="1">
    <citation type="submission" date="2017-07" db="EMBL/GenBank/DDBJ databases">
        <title>A draft genome sequence of Komagataeibacter oboediens LMG 18849.</title>
        <authorList>
            <person name="Skraban J."/>
            <person name="Cleenwerck I."/>
            <person name="Vandamme P."/>
            <person name="Trcek J."/>
        </authorList>
    </citation>
    <scope>NUCLEOTIDE SEQUENCE [LARGE SCALE GENOMIC DNA]</scope>
    <source>
        <strain evidence="1 2">LMG 18849</strain>
    </source>
</reference>
<evidence type="ECO:0008006" key="3">
    <source>
        <dbReference type="Google" id="ProtNLM"/>
    </source>
</evidence>
<proteinExistence type="predicted"/>
<dbReference type="AlphaFoldDB" id="A0A318QTA3"/>
<comment type="caution">
    <text evidence="1">The sequence shown here is derived from an EMBL/GenBank/DDBJ whole genome shotgun (WGS) entry which is preliminary data.</text>
</comment>
<evidence type="ECO:0000313" key="1">
    <source>
        <dbReference type="EMBL" id="PYD80562.1"/>
    </source>
</evidence>